<comment type="caution">
    <text evidence="3">The sequence shown here is derived from an EMBL/GenBank/DDBJ whole genome shotgun (WGS) entry which is preliminary data.</text>
</comment>
<accession>A0A495QA46</accession>
<dbReference type="RefSeq" id="WP_121438100.1">
    <property type="nucleotide sequence ID" value="NZ_RBWU01000008.1"/>
</dbReference>
<dbReference type="PROSITE" id="PS51257">
    <property type="entry name" value="PROKAR_LIPOPROTEIN"/>
    <property type="match status" value="1"/>
</dbReference>
<keyword evidence="1" id="KW-0732">Signal</keyword>
<dbReference type="InterPro" id="IPR056303">
    <property type="entry name" value="AMIN-like"/>
</dbReference>
<sequence length="174" mass="18185">MRALFGGLLTLVLSIALVGVLGTSASAACDTPWGSQSKGTLSNYSQGPLERVRTGRQTCYDRLVIEVAGSRFGYLVGYVDEVHQEGSGKPVPLRGGAKIRIIVQAAAAPGFPAVSPELANVSGYSTFRQVAGAASFEGQTTIGLGVRARLPFRVLTLPRDGGGTRLVVDVAHAW</sequence>
<evidence type="ECO:0000256" key="1">
    <source>
        <dbReference type="SAM" id="SignalP"/>
    </source>
</evidence>
<dbReference type="OrthoDB" id="3393679at2"/>
<organism evidence="3 4">
    <name type="scientific">Actinomadura pelletieri DSM 43383</name>
    <dbReference type="NCBI Taxonomy" id="1120940"/>
    <lineage>
        <taxon>Bacteria</taxon>
        <taxon>Bacillati</taxon>
        <taxon>Actinomycetota</taxon>
        <taxon>Actinomycetes</taxon>
        <taxon>Streptosporangiales</taxon>
        <taxon>Thermomonosporaceae</taxon>
        <taxon>Actinomadura</taxon>
    </lineage>
</organism>
<proteinExistence type="predicted"/>
<evidence type="ECO:0000313" key="3">
    <source>
        <dbReference type="EMBL" id="RKS68176.1"/>
    </source>
</evidence>
<evidence type="ECO:0000259" key="2">
    <source>
        <dbReference type="Pfam" id="PF24837"/>
    </source>
</evidence>
<gene>
    <name evidence="3" type="ORF">BZB76_6424</name>
</gene>
<evidence type="ECO:0000313" key="4">
    <source>
        <dbReference type="Proteomes" id="UP000274601"/>
    </source>
</evidence>
<feature type="chain" id="PRO_5038742883" description="AMIN-like domain-containing protein" evidence="1">
    <location>
        <begin position="28"/>
        <end position="174"/>
    </location>
</feature>
<keyword evidence="4" id="KW-1185">Reference proteome</keyword>
<dbReference type="Pfam" id="PF24837">
    <property type="entry name" value="AMIN-like"/>
    <property type="match status" value="1"/>
</dbReference>
<protein>
    <recommendedName>
        <fullName evidence="2">AMIN-like domain-containing protein</fullName>
    </recommendedName>
</protein>
<dbReference type="Proteomes" id="UP000274601">
    <property type="component" value="Unassembled WGS sequence"/>
</dbReference>
<feature type="domain" description="AMIN-like" evidence="2">
    <location>
        <begin position="49"/>
        <end position="172"/>
    </location>
</feature>
<dbReference type="AlphaFoldDB" id="A0A495QA46"/>
<feature type="signal peptide" evidence="1">
    <location>
        <begin position="1"/>
        <end position="27"/>
    </location>
</feature>
<dbReference type="EMBL" id="RBWU01000008">
    <property type="protein sequence ID" value="RKS68176.1"/>
    <property type="molecule type" value="Genomic_DNA"/>
</dbReference>
<reference evidence="3 4" key="1">
    <citation type="submission" date="2018-10" db="EMBL/GenBank/DDBJ databases">
        <title>Genomic Encyclopedia of Archaeal and Bacterial Type Strains, Phase II (KMG-II): from individual species to whole genera.</title>
        <authorList>
            <person name="Goeker M."/>
        </authorList>
    </citation>
    <scope>NUCLEOTIDE SEQUENCE [LARGE SCALE GENOMIC DNA]</scope>
    <source>
        <strain evidence="3 4">DSM 43383</strain>
    </source>
</reference>
<name>A0A495QA46_9ACTN</name>